<dbReference type="InterPro" id="IPR015947">
    <property type="entry name" value="PUA-like_sf"/>
</dbReference>
<sequence length="370" mass="40362">MNMRDFSAVRRIVVKIGTNCLTGPDGIDEAFIHEIASQIARLKEYGYSPLIVTSGAIGMGARELGITGKVKKIRLRQALAAIGQPVLMYTYREAFLAHRIPVAQVLLTREVFDNRKTYLNLRQAVETLLELGAIPIFNENDSVSTAEIGTAFGDNDTLSAHIASKIDAQLLVILTDIDGLYTADPREDPSATLIPQVEEITPRILALAGDAGTTHATGGMRTKLRAAQIAGEAGCMVVIAHGRKERILERILAGEEEGTLFLPQARRSQRERWILQARPKGNIVVDEGAYRALLSRKSLLPSGIREVEGHFDAGEVVTVNRTIKAIAALSSEEILLVRGRHSSQVKEILGHESPDVVIRADDVVIPSKNE</sequence>
<feature type="binding site" evidence="8">
    <location>
        <position position="155"/>
    </location>
    <ligand>
        <name>substrate</name>
    </ligand>
</feature>
<dbReference type="InterPro" id="IPR041739">
    <property type="entry name" value="G5K_ProB"/>
</dbReference>
<comment type="pathway">
    <text evidence="8">Amino-acid biosynthesis; L-proline biosynthesis; L-glutamate 5-semialdehyde from L-glutamate: step 1/2.</text>
</comment>
<reference evidence="10 11" key="1">
    <citation type="submission" date="2011-06" db="EMBL/GenBank/DDBJ databases">
        <title>The complete genome of Spirochaeta thermophila DSM 6578.</title>
        <authorList>
            <consortium name="US DOE Joint Genome Institute (JGI-PGF)"/>
            <person name="Lucas S."/>
            <person name="Lapidus A."/>
            <person name="Bruce D."/>
            <person name="Goodwin L."/>
            <person name="Pitluck S."/>
            <person name="Peters L."/>
            <person name="Kyrpides N."/>
            <person name="Mavromatis K."/>
            <person name="Ivanova N."/>
            <person name="Mikailova N."/>
            <person name="Pagani I."/>
            <person name="Chertkov O."/>
            <person name="Detter J.C."/>
            <person name="Tapia R."/>
            <person name="Han C."/>
            <person name="Land M."/>
            <person name="Hauser L."/>
            <person name="Markowitz V."/>
            <person name="Cheng J.-F."/>
            <person name="Hugenholtz P."/>
            <person name="Woyke T."/>
            <person name="Wu D."/>
            <person name="Spring S."/>
            <person name="Merkhoffer B."/>
            <person name="Schneider S."/>
            <person name="Klenk H.-P."/>
            <person name="Eisen J.A."/>
        </authorList>
    </citation>
    <scope>NUCLEOTIDE SEQUENCE [LARGE SCALE GENOMIC DNA]</scope>
    <source>
        <strain evidence="11">ATCC 700085 / DSM 6578 / Z-1203</strain>
    </source>
</reference>
<dbReference type="InterPro" id="IPR036974">
    <property type="entry name" value="PUA_sf"/>
</dbReference>
<evidence type="ECO:0000256" key="1">
    <source>
        <dbReference type="ARBA" id="ARBA00022490"/>
    </source>
</evidence>
<dbReference type="SMART" id="SM00359">
    <property type="entry name" value="PUA"/>
    <property type="match status" value="1"/>
</dbReference>
<dbReference type="CDD" id="cd21157">
    <property type="entry name" value="PUA_G5K"/>
    <property type="match status" value="1"/>
</dbReference>
<dbReference type="FunFam" id="3.40.1160.10:FF:000018">
    <property type="entry name" value="Glutamate 5-kinase"/>
    <property type="match status" value="1"/>
</dbReference>
<evidence type="ECO:0000259" key="9">
    <source>
        <dbReference type="SMART" id="SM00359"/>
    </source>
</evidence>
<evidence type="ECO:0000256" key="8">
    <source>
        <dbReference type="HAMAP-Rule" id="MF_00456"/>
    </source>
</evidence>
<comment type="subcellular location">
    <subcellularLocation>
        <location evidence="8">Cytoplasm</location>
    </subcellularLocation>
</comment>
<dbReference type="InterPro" id="IPR011529">
    <property type="entry name" value="Glu_5kinase"/>
</dbReference>
<dbReference type="InterPro" id="IPR005715">
    <property type="entry name" value="Glu_5kinase/COase_Synthase"/>
</dbReference>
<dbReference type="PROSITE" id="PS50890">
    <property type="entry name" value="PUA"/>
    <property type="match status" value="1"/>
</dbReference>
<dbReference type="NCBIfam" id="TIGR01027">
    <property type="entry name" value="proB"/>
    <property type="match status" value="1"/>
</dbReference>
<evidence type="ECO:0000256" key="5">
    <source>
        <dbReference type="ARBA" id="ARBA00022741"/>
    </source>
</evidence>
<comment type="similarity">
    <text evidence="8">Belongs to the glutamate 5-kinase family.</text>
</comment>
<evidence type="ECO:0000256" key="6">
    <source>
        <dbReference type="ARBA" id="ARBA00022777"/>
    </source>
</evidence>
<dbReference type="InterPro" id="IPR002478">
    <property type="entry name" value="PUA"/>
</dbReference>
<keyword evidence="3 8" id="KW-0641">Proline biosynthesis</keyword>
<dbReference type="InterPro" id="IPR019797">
    <property type="entry name" value="Glutamate_5-kinase_CS"/>
</dbReference>
<dbReference type="Pfam" id="PF01472">
    <property type="entry name" value="PUA"/>
    <property type="match status" value="1"/>
</dbReference>
<dbReference type="EMBL" id="CP002903">
    <property type="protein sequence ID" value="AEJ62286.1"/>
    <property type="molecule type" value="Genomic_DNA"/>
</dbReference>
<dbReference type="Gene3D" id="3.40.1160.10">
    <property type="entry name" value="Acetylglutamate kinase-like"/>
    <property type="match status" value="1"/>
</dbReference>
<dbReference type="HAMAP" id="MF_00456">
    <property type="entry name" value="ProB"/>
    <property type="match status" value="1"/>
</dbReference>
<keyword evidence="1 8" id="KW-0963">Cytoplasm</keyword>
<evidence type="ECO:0000313" key="11">
    <source>
        <dbReference type="Proteomes" id="UP000007254"/>
    </source>
</evidence>
<dbReference type="UniPathway" id="UPA00098">
    <property type="reaction ID" value="UER00359"/>
</dbReference>
<evidence type="ECO:0000256" key="7">
    <source>
        <dbReference type="ARBA" id="ARBA00022840"/>
    </source>
</evidence>
<dbReference type="GO" id="GO:0005829">
    <property type="term" value="C:cytosol"/>
    <property type="evidence" value="ECO:0007669"/>
    <property type="project" value="TreeGrafter"/>
</dbReference>
<comment type="function">
    <text evidence="8">Catalyzes the transfer of a phosphate group to glutamate to form L-glutamate 5-phosphate.</text>
</comment>
<dbReference type="InterPro" id="IPR036393">
    <property type="entry name" value="AceGlu_kinase-like_sf"/>
</dbReference>
<dbReference type="CDD" id="cd04242">
    <property type="entry name" value="AAK_G5K_ProB"/>
    <property type="match status" value="1"/>
</dbReference>
<feature type="binding site" evidence="8">
    <location>
        <position position="54"/>
    </location>
    <ligand>
        <name>substrate</name>
    </ligand>
</feature>
<feature type="binding site" evidence="8">
    <location>
        <begin position="175"/>
        <end position="176"/>
    </location>
    <ligand>
        <name>ATP</name>
        <dbReference type="ChEBI" id="CHEBI:30616"/>
    </ligand>
</feature>
<feature type="binding site" evidence="8">
    <location>
        <begin position="217"/>
        <end position="223"/>
    </location>
    <ligand>
        <name>ATP</name>
        <dbReference type="ChEBI" id="CHEBI:30616"/>
    </ligand>
</feature>
<proteinExistence type="inferred from homology"/>
<evidence type="ECO:0000256" key="4">
    <source>
        <dbReference type="ARBA" id="ARBA00022679"/>
    </source>
</evidence>
<dbReference type="PANTHER" id="PTHR43654">
    <property type="entry name" value="GLUTAMATE 5-KINASE"/>
    <property type="match status" value="1"/>
</dbReference>
<keyword evidence="6 8" id="KW-0418">Kinase</keyword>
<keyword evidence="4 8" id="KW-0808">Transferase</keyword>
<dbReference type="GO" id="GO:0003723">
    <property type="term" value="F:RNA binding"/>
    <property type="evidence" value="ECO:0007669"/>
    <property type="project" value="InterPro"/>
</dbReference>
<gene>
    <name evidence="8" type="primary">proB</name>
    <name evidence="10" type="ordered locus">Spith_2029</name>
</gene>
<feature type="domain" description="PUA" evidence="9">
    <location>
        <begin position="281"/>
        <end position="358"/>
    </location>
</feature>
<dbReference type="PANTHER" id="PTHR43654:SF3">
    <property type="entry name" value="GLUTAMATE 5-KINASE"/>
    <property type="match status" value="1"/>
</dbReference>
<dbReference type="Gene3D" id="2.30.130.10">
    <property type="entry name" value="PUA domain"/>
    <property type="match status" value="1"/>
</dbReference>
<dbReference type="GO" id="GO:0004349">
    <property type="term" value="F:glutamate 5-kinase activity"/>
    <property type="evidence" value="ECO:0007669"/>
    <property type="project" value="UniProtKB-UniRule"/>
</dbReference>
<name>G0GEE9_WINT7</name>
<keyword evidence="7 8" id="KW-0067">ATP-binding</keyword>
<dbReference type="GO" id="GO:0005524">
    <property type="term" value="F:ATP binding"/>
    <property type="evidence" value="ECO:0007669"/>
    <property type="project" value="UniProtKB-KW"/>
</dbReference>
<organism evidence="10 11">
    <name type="scientific">Winmispira thermophila (strain ATCC 700085 / DSM 6578 / Z-1203)</name>
    <name type="common">Spirochaeta thermophila</name>
    <dbReference type="NCBI Taxonomy" id="869211"/>
    <lineage>
        <taxon>Bacteria</taxon>
        <taxon>Pseudomonadati</taxon>
        <taxon>Spirochaetota</taxon>
        <taxon>Spirochaetia</taxon>
        <taxon>Winmispirales</taxon>
        <taxon>Winmispiraceae</taxon>
        <taxon>Winmispira</taxon>
    </lineage>
</organism>
<evidence type="ECO:0000256" key="3">
    <source>
        <dbReference type="ARBA" id="ARBA00022650"/>
    </source>
</evidence>
<dbReference type="STRING" id="869211.Spith_2029"/>
<dbReference type="SUPFAM" id="SSF53633">
    <property type="entry name" value="Carbamate kinase-like"/>
    <property type="match status" value="1"/>
</dbReference>
<dbReference type="GO" id="GO:0055129">
    <property type="term" value="P:L-proline biosynthetic process"/>
    <property type="evidence" value="ECO:0007669"/>
    <property type="project" value="UniProtKB-UniRule"/>
</dbReference>
<dbReference type="KEGG" id="stq:Spith_2029"/>
<protein>
    <recommendedName>
        <fullName evidence="8">Glutamate 5-kinase</fullName>
        <ecNumber evidence="8">2.7.2.11</ecNumber>
    </recommendedName>
    <alternativeName>
        <fullName evidence="8">Gamma-glutamyl kinase</fullName>
        <shortName evidence="8">GK</shortName>
    </alternativeName>
</protein>
<dbReference type="HOGENOM" id="CLU_025400_2_0_12"/>
<evidence type="ECO:0000256" key="2">
    <source>
        <dbReference type="ARBA" id="ARBA00022605"/>
    </source>
</evidence>
<dbReference type="InterPro" id="IPR001048">
    <property type="entry name" value="Asp/Glu/Uridylate_kinase"/>
</dbReference>
<feature type="binding site" evidence="8">
    <location>
        <position position="141"/>
    </location>
    <ligand>
        <name>substrate</name>
    </ligand>
</feature>
<keyword evidence="11" id="KW-1185">Reference proteome</keyword>
<accession>G0GEE9</accession>
<keyword evidence="5 8" id="KW-0547">Nucleotide-binding</keyword>
<dbReference type="Pfam" id="PF00696">
    <property type="entry name" value="AA_kinase"/>
    <property type="match status" value="1"/>
</dbReference>
<dbReference type="Proteomes" id="UP000007254">
    <property type="component" value="Chromosome"/>
</dbReference>
<dbReference type="PIRSF" id="PIRSF000729">
    <property type="entry name" value="GK"/>
    <property type="match status" value="1"/>
</dbReference>
<dbReference type="PRINTS" id="PR00474">
    <property type="entry name" value="GLU5KINASE"/>
</dbReference>
<keyword evidence="2 8" id="KW-0028">Amino-acid biosynthesis</keyword>
<dbReference type="InterPro" id="IPR001057">
    <property type="entry name" value="Glu/AcGlu_kinase"/>
</dbReference>
<comment type="catalytic activity">
    <reaction evidence="8">
        <text>L-glutamate + ATP = L-glutamyl 5-phosphate + ADP</text>
        <dbReference type="Rhea" id="RHEA:14877"/>
        <dbReference type="ChEBI" id="CHEBI:29985"/>
        <dbReference type="ChEBI" id="CHEBI:30616"/>
        <dbReference type="ChEBI" id="CHEBI:58274"/>
        <dbReference type="ChEBI" id="CHEBI:456216"/>
        <dbReference type="EC" id="2.7.2.11"/>
    </reaction>
</comment>
<dbReference type="PROSITE" id="PS00902">
    <property type="entry name" value="GLUTAMATE_5_KINASE"/>
    <property type="match status" value="1"/>
</dbReference>
<evidence type="ECO:0000313" key="10">
    <source>
        <dbReference type="EMBL" id="AEJ62286.1"/>
    </source>
</evidence>
<dbReference type="EC" id="2.7.2.11" evidence="8"/>
<dbReference type="SUPFAM" id="SSF88697">
    <property type="entry name" value="PUA domain-like"/>
    <property type="match status" value="1"/>
</dbReference>
<dbReference type="AlphaFoldDB" id="G0GEE9"/>
<feature type="binding site" evidence="8">
    <location>
        <position position="15"/>
    </location>
    <ligand>
        <name>ATP</name>
        <dbReference type="ChEBI" id="CHEBI:30616"/>
    </ligand>
</feature>